<reference evidence="11 12" key="1">
    <citation type="submission" date="2019-02" db="EMBL/GenBank/DDBJ databases">
        <title>Jishengella sp. nov., isolated from a root of Zingiber montanum.</title>
        <authorList>
            <person name="Kuncharoen N."/>
            <person name="Kudo T."/>
            <person name="Masahiro Y."/>
            <person name="Ohkuma M."/>
            <person name="Tanasupawat S."/>
        </authorList>
    </citation>
    <scope>NUCLEOTIDE SEQUENCE [LARGE SCALE GENOMIC DNA]</scope>
    <source>
        <strain evidence="11 12">PLAI 1-1</strain>
    </source>
</reference>
<evidence type="ECO:0000256" key="1">
    <source>
        <dbReference type="ARBA" id="ARBA00004162"/>
    </source>
</evidence>
<evidence type="ECO:0000256" key="10">
    <source>
        <dbReference type="SAM" id="Phobius"/>
    </source>
</evidence>
<dbReference type="GO" id="GO:0005524">
    <property type="term" value="F:ATP binding"/>
    <property type="evidence" value="ECO:0007669"/>
    <property type="project" value="UniProtKB-KW"/>
</dbReference>
<keyword evidence="7" id="KW-0067">ATP-binding</keyword>
<dbReference type="InterPro" id="IPR042485">
    <property type="entry name" value="T7SS_EccB_R3"/>
</dbReference>
<sequence>MQTRRDQVQAQSYVLGRLTAALVSGEPDGLESPHRRMIVGSICGLLVAALCVAGFAIFGMLSPGGATKWRGPGVLVLEKETGTRYVYVGGELRPVLNYASARLIFEREPTVVSVSRDSLRDVPQGQPVGIVGAPDTLPPAGTVAKQVWTVCAPGVRDRAGTLSTATTLTIELAAASRRNRPLGPDKAIVATAGDDSFLIWRGNRLRLARPWLARVFGLERGGVEVEAGWLDSVPAGPDLAPIPVSGRGSQGPTVDGRRTRVGELFVARTTGAPERRYLLLPDGLAELTPVAYTIIAADPETTKLYGGGAVTPVELSPAALAQIPISRRAVLPTGVPESPPALAQLPDGTAWCVRHTMADGRVEIVADMPPTSVAVVSDGAGMTRTSRTATRIAVQPGVGGLMLAGRLDQAAGAGLYLMTDGGVKYPLASVKAAEQLGYPPGGARQVPRRLLELVPTGPVLESALSGG</sequence>
<evidence type="ECO:0000256" key="3">
    <source>
        <dbReference type="ARBA" id="ARBA00022475"/>
    </source>
</evidence>
<keyword evidence="8 10" id="KW-1133">Transmembrane helix</keyword>
<evidence type="ECO:0000256" key="5">
    <source>
        <dbReference type="ARBA" id="ARBA00022741"/>
    </source>
</evidence>
<evidence type="ECO:0000256" key="4">
    <source>
        <dbReference type="ARBA" id="ARBA00022692"/>
    </source>
</evidence>
<dbReference type="InterPro" id="IPR007795">
    <property type="entry name" value="T7SS_EccB"/>
</dbReference>
<dbReference type="OrthoDB" id="3847604at2"/>
<keyword evidence="9 10" id="KW-0472">Membrane</keyword>
<dbReference type="Gene3D" id="3.30.2390.20">
    <property type="entry name" value="Type VII secretion system EccB, repeat 1 domain"/>
    <property type="match status" value="1"/>
</dbReference>
<comment type="similarity">
    <text evidence="2">Belongs to the EccB family.</text>
</comment>
<keyword evidence="3" id="KW-1003">Cell membrane</keyword>
<comment type="caution">
    <text evidence="11">The sequence shown here is derived from an EMBL/GenBank/DDBJ whole genome shotgun (WGS) entry which is preliminary data.</text>
</comment>
<evidence type="ECO:0000256" key="6">
    <source>
        <dbReference type="ARBA" id="ARBA00022801"/>
    </source>
</evidence>
<comment type="subcellular location">
    <subcellularLocation>
        <location evidence="1">Cell membrane</location>
        <topology evidence="1">Single-pass membrane protein</topology>
    </subcellularLocation>
</comment>
<evidence type="ECO:0000256" key="7">
    <source>
        <dbReference type="ARBA" id="ARBA00022840"/>
    </source>
</evidence>
<dbReference type="EMBL" id="SJJR01000014">
    <property type="protein sequence ID" value="TCB95427.1"/>
    <property type="molecule type" value="Genomic_DNA"/>
</dbReference>
<keyword evidence="4 10" id="KW-0812">Transmembrane</keyword>
<dbReference type="RefSeq" id="WP_131305713.1">
    <property type="nucleotide sequence ID" value="NZ_SJJR01000014.1"/>
</dbReference>
<dbReference type="GO" id="GO:0005886">
    <property type="term" value="C:plasma membrane"/>
    <property type="evidence" value="ECO:0007669"/>
    <property type="project" value="UniProtKB-SubCell"/>
</dbReference>
<dbReference type="PANTHER" id="PTHR40765">
    <property type="entry name" value="ESX-2 SECRETION SYSTEM ATPASE ECCB2"/>
    <property type="match status" value="1"/>
</dbReference>
<evidence type="ECO:0000256" key="9">
    <source>
        <dbReference type="ARBA" id="ARBA00023136"/>
    </source>
</evidence>
<dbReference type="InterPro" id="IPR044857">
    <property type="entry name" value="T7SS_EccB_R1"/>
</dbReference>
<evidence type="ECO:0000256" key="8">
    <source>
        <dbReference type="ARBA" id="ARBA00022989"/>
    </source>
</evidence>
<dbReference type="GO" id="GO:0016787">
    <property type="term" value="F:hydrolase activity"/>
    <property type="evidence" value="ECO:0007669"/>
    <property type="project" value="UniProtKB-KW"/>
</dbReference>
<evidence type="ECO:0000256" key="2">
    <source>
        <dbReference type="ARBA" id="ARBA00008149"/>
    </source>
</evidence>
<dbReference type="Gene3D" id="2.40.50.910">
    <property type="entry name" value="Type VII secretion system EccB, repeat 3 domain"/>
    <property type="match status" value="1"/>
</dbReference>
<dbReference type="PANTHER" id="PTHR40765:SF2">
    <property type="entry name" value="ESX-2 SECRETION SYSTEM ATPASE ECCB2"/>
    <property type="match status" value="1"/>
</dbReference>
<gene>
    <name evidence="11" type="primary">eccB</name>
    <name evidence="11" type="ORF">E0H26_19730</name>
</gene>
<protein>
    <submittedName>
        <fullName evidence="11">Type VII secretion protein EccB</fullName>
    </submittedName>
</protein>
<organism evidence="11 12">
    <name type="scientific">Micromonospora zingiberis</name>
    <dbReference type="NCBI Taxonomy" id="2053011"/>
    <lineage>
        <taxon>Bacteria</taxon>
        <taxon>Bacillati</taxon>
        <taxon>Actinomycetota</taxon>
        <taxon>Actinomycetes</taxon>
        <taxon>Micromonosporales</taxon>
        <taxon>Micromonosporaceae</taxon>
        <taxon>Micromonospora</taxon>
    </lineage>
</organism>
<dbReference type="NCBIfam" id="TIGR03919">
    <property type="entry name" value="T7SS_EccB"/>
    <property type="match status" value="1"/>
</dbReference>
<dbReference type="AlphaFoldDB" id="A0A4R0GFN9"/>
<proteinExistence type="inferred from homology"/>
<keyword evidence="12" id="KW-1185">Reference proteome</keyword>
<keyword evidence="5" id="KW-0547">Nucleotide-binding</keyword>
<name>A0A4R0GFN9_9ACTN</name>
<accession>A0A4R0GFN9</accession>
<dbReference type="GO" id="GO:0005576">
    <property type="term" value="C:extracellular region"/>
    <property type="evidence" value="ECO:0007669"/>
    <property type="project" value="TreeGrafter"/>
</dbReference>
<evidence type="ECO:0000313" key="11">
    <source>
        <dbReference type="EMBL" id="TCB95427.1"/>
    </source>
</evidence>
<dbReference type="Proteomes" id="UP000292274">
    <property type="component" value="Unassembled WGS sequence"/>
</dbReference>
<keyword evidence="6" id="KW-0378">Hydrolase</keyword>
<dbReference type="Pfam" id="PF05108">
    <property type="entry name" value="T7SS_ESX1_EccB"/>
    <property type="match status" value="1"/>
</dbReference>
<feature type="transmembrane region" description="Helical" evidence="10">
    <location>
        <begin position="37"/>
        <end position="61"/>
    </location>
</feature>
<evidence type="ECO:0000313" key="12">
    <source>
        <dbReference type="Proteomes" id="UP000292274"/>
    </source>
</evidence>